<proteinExistence type="predicted"/>
<evidence type="ECO:0000313" key="4">
    <source>
        <dbReference type="Proteomes" id="UP000639338"/>
    </source>
</evidence>
<evidence type="ECO:0000313" key="3">
    <source>
        <dbReference type="EMBL" id="KAF7987513.1"/>
    </source>
</evidence>
<keyword evidence="1" id="KW-1133">Transmembrane helix</keyword>
<keyword evidence="1" id="KW-0472">Membrane</keyword>
<feature type="signal peptide" evidence="2">
    <location>
        <begin position="1"/>
        <end position="20"/>
    </location>
</feature>
<keyword evidence="2" id="KW-0732">Signal</keyword>
<organism evidence="3 4">
    <name type="scientific">Aphidius gifuensis</name>
    <name type="common">Parasitoid wasp</name>
    <dbReference type="NCBI Taxonomy" id="684658"/>
    <lineage>
        <taxon>Eukaryota</taxon>
        <taxon>Metazoa</taxon>
        <taxon>Ecdysozoa</taxon>
        <taxon>Arthropoda</taxon>
        <taxon>Hexapoda</taxon>
        <taxon>Insecta</taxon>
        <taxon>Pterygota</taxon>
        <taxon>Neoptera</taxon>
        <taxon>Endopterygota</taxon>
        <taxon>Hymenoptera</taxon>
        <taxon>Apocrita</taxon>
        <taxon>Ichneumonoidea</taxon>
        <taxon>Braconidae</taxon>
        <taxon>Aphidiinae</taxon>
        <taxon>Aphidius</taxon>
    </lineage>
</organism>
<dbReference type="Proteomes" id="UP000639338">
    <property type="component" value="Unassembled WGS sequence"/>
</dbReference>
<feature type="chain" id="PRO_5032633004" evidence="2">
    <location>
        <begin position="21"/>
        <end position="156"/>
    </location>
</feature>
<dbReference type="OrthoDB" id="8048189at2759"/>
<sequence>MNRGIWFILGLCLATNGILAESPADIDDGVVENEDGPADTESIENIDVNQFFKDGKIPTQQELSKILDSMKGLSDDDKKNLKRSFAAKAQMKNIEDTEAPPKTTSGFLYQTMTLLGMLSIIGCIFSFFGYKLYKSLVDRELKREMKRKLKESKKKK</sequence>
<evidence type="ECO:0000256" key="2">
    <source>
        <dbReference type="SAM" id="SignalP"/>
    </source>
</evidence>
<feature type="transmembrane region" description="Helical" evidence="1">
    <location>
        <begin position="107"/>
        <end position="133"/>
    </location>
</feature>
<keyword evidence="1" id="KW-0812">Transmembrane</keyword>
<reference evidence="3 4" key="1">
    <citation type="submission" date="2020-08" db="EMBL/GenBank/DDBJ databases">
        <title>Aphidius gifuensis genome sequencing and assembly.</title>
        <authorList>
            <person name="Du Z."/>
        </authorList>
    </citation>
    <scope>NUCLEOTIDE SEQUENCE [LARGE SCALE GENOMIC DNA]</scope>
    <source>
        <strain evidence="3">YNYX2018</strain>
        <tissue evidence="3">Adults</tissue>
    </source>
</reference>
<dbReference type="AlphaFoldDB" id="A0A835CMW4"/>
<comment type="caution">
    <text evidence="3">The sequence shown here is derived from an EMBL/GenBank/DDBJ whole genome shotgun (WGS) entry which is preliminary data.</text>
</comment>
<keyword evidence="4" id="KW-1185">Reference proteome</keyword>
<dbReference type="EMBL" id="JACMRX010000006">
    <property type="protein sequence ID" value="KAF7987513.1"/>
    <property type="molecule type" value="Genomic_DNA"/>
</dbReference>
<gene>
    <name evidence="3" type="ORF">HCN44_003275</name>
</gene>
<accession>A0A835CMW4</accession>
<name>A0A835CMW4_APHGI</name>
<protein>
    <submittedName>
        <fullName evidence="3">Uncharacterized protein</fullName>
    </submittedName>
</protein>
<evidence type="ECO:0000256" key="1">
    <source>
        <dbReference type="SAM" id="Phobius"/>
    </source>
</evidence>